<dbReference type="PANTHER" id="PTHR23406:SF34">
    <property type="entry name" value="NAD-DEPENDENT MALIC ENZYME, MITOCHONDRIAL"/>
    <property type="match status" value="1"/>
</dbReference>
<proteinExistence type="inferred from homology"/>
<dbReference type="PANTHER" id="PTHR23406">
    <property type="entry name" value="MALIC ENZYME-RELATED"/>
    <property type="match status" value="1"/>
</dbReference>
<comment type="similarity">
    <text evidence="1">Belongs to the malic enzymes family.</text>
</comment>
<evidence type="ECO:0000259" key="7">
    <source>
        <dbReference type="SMART" id="SM00919"/>
    </source>
</evidence>
<dbReference type="GO" id="GO:0004471">
    <property type="term" value="F:malate dehydrogenase (decarboxylating) (NAD+) activity"/>
    <property type="evidence" value="ECO:0007669"/>
    <property type="project" value="TreeGrafter"/>
</dbReference>
<dbReference type="Proteomes" id="UP000245942">
    <property type="component" value="Unassembled WGS sequence"/>
</dbReference>
<dbReference type="STRING" id="1684307.A0A316UC32"/>
<dbReference type="Gene3D" id="3.40.50.720">
    <property type="entry name" value="NAD(P)-binding Rossmann-like Domain"/>
    <property type="match status" value="1"/>
</dbReference>
<dbReference type="GO" id="GO:0005739">
    <property type="term" value="C:mitochondrion"/>
    <property type="evidence" value="ECO:0007669"/>
    <property type="project" value="TreeGrafter"/>
</dbReference>
<feature type="region of interest" description="Disordered" evidence="6">
    <location>
        <begin position="1"/>
        <end position="57"/>
    </location>
</feature>
<dbReference type="GO" id="GO:0051287">
    <property type="term" value="F:NAD binding"/>
    <property type="evidence" value="ECO:0007669"/>
    <property type="project" value="InterPro"/>
</dbReference>
<dbReference type="InterPro" id="IPR012301">
    <property type="entry name" value="Malic_N_dom"/>
</dbReference>
<comment type="cofactor">
    <cofactor evidence="5">
        <name>Mg(2+)</name>
        <dbReference type="ChEBI" id="CHEBI:18420"/>
    </cofactor>
    <cofactor evidence="5">
        <name>Mn(2+)</name>
        <dbReference type="ChEBI" id="CHEBI:29035"/>
    </cofactor>
    <text evidence="5">Divalent metal cations. Prefers magnesium or manganese.</text>
</comment>
<dbReference type="PRINTS" id="PR00072">
    <property type="entry name" value="MALOXRDTASE"/>
</dbReference>
<dbReference type="OrthoDB" id="5365701at2759"/>
<feature type="active site" description="Proton donor" evidence="3">
    <location>
        <position position="148"/>
    </location>
</feature>
<dbReference type="InterPro" id="IPR001891">
    <property type="entry name" value="Malic_OxRdtase"/>
</dbReference>
<dbReference type="SMART" id="SM00919">
    <property type="entry name" value="Malic_M"/>
    <property type="match status" value="1"/>
</dbReference>
<feature type="binding site" evidence="4">
    <location>
        <position position="473"/>
    </location>
    <ligand>
        <name>(S)-malate</name>
        <dbReference type="ChEBI" id="CHEBI:15589"/>
    </ligand>
</feature>
<accession>A0A316UC32</accession>
<feature type="binding site" evidence="5">
    <location>
        <position position="299"/>
    </location>
    <ligand>
        <name>a divalent metal cation</name>
        <dbReference type="ChEBI" id="CHEBI:60240"/>
    </ligand>
</feature>
<feature type="binding site" evidence="4">
    <location>
        <position position="519"/>
    </location>
    <ligand>
        <name>(S)-malate</name>
        <dbReference type="ChEBI" id="CHEBI:15589"/>
    </ligand>
</feature>
<feature type="active site" description="Proton acceptor" evidence="3">
    <location>
        <position position="227"/>
    </location>
</feature>
<reference evidence="9 10" key="1">
    <citation type="journal article" date="2018" name="Mol. Biol. Evol.">
        <title>Broad Genomic Sampling Reveals a Smut Pathogenic Ancestry of the Fungal Clade Ustilaginomycotina.</title>
        <authorList>
            <person name="Kijpornyongpan T."/>
            <person name="Mondo S.J."/>
            <person name="Barry K."/>
            <person name="Sandor L."/>
            <person name="Lee J."/>
            <person name="Lipzen A."/>
            <person name="Pangilinan J."/>
            <person name="LaButti K."/>
            <person name="Hainaut M."/>
            <person name="Henrissat B."/>
            <person name="Grigoriev I.V."/>
            <person name="Spatafora J.W."/>
            <person name="Aime M.C."/>
        </authorList>
    </citation>
    <scope>NUCLEOTIDE SEQUENCE [LARGE SCALE GENOMIC DNA]</scope>
    <source>
        <strain evidence="9 10">MCA 4718</strain>
    </source>
</reference>
<dbReference type="GeneID" id="37012373"/>
<dbReference type="SUPFAM" id="SSF51735">
    <property type="entry name" value="NAD(P)-binding Rossmann-fold domains"/>
    <property type="match status" value="1"/>
</dbReference>
<sequence length="631" mass="69696">MLRRVPLPKLRSPSAAASLQTTRRYAYQKATPSTNKDDSTGHPSNPSDDPKLSPLYTPLTGRHLLEEPMLNKGAAFTPEERERFKLKHFLPHEYHRLETQLSRAEAQLRSRQDPLAKYSFLRSMKDQNQVLFYALIQKNLKECLPIIYTPTVGDAIKEFSHLFRRPDGVFLSYPHFKEGGARYLRDALTDHGALTKDDIDLVVFTDSEGILGIGDMGVGGIGIVIGKQTLYTLGAGIDPNRCLNVVLDPGTDNQHLLNDDLYLGWRHTRVRGEDYDKFVDTFMAEAAEAFPYAMLHAEDFGNANAYRLLEKFRPKYSIFNDDIQGTSAAALATLTSALKVTGSTLKDSKIVLVGAGTAGLGITIGIRNAMMKAEGLSKEEANARFWLVDRYGLIHEGQEGIRETQQEFARSKDEVANMTSTNEKGQFNIYDTVKAVKPTVLIGTSTISRSFTKDIIEEMSKHVDQPIILPISNPTSLCEVDPQDALDWSDGRALIATGSPFPPVTHPKTGEKIKIAELNNALVFPALGLGTILSKSSRLTDGMIVAGVEALASLSPTLSDSKAPLLPDLGEVRAVSIKIAAAVMLSAKEEGQSNNVGQWPEEREELERFIEAQMWKPRYRPLELVNTAVAQ</sequence>
<evidence type="ECO:0000256" key="3">
    <source>
        <dbReference type="PIRSR" id="PIRSR000106-1"/>
    </source>
</evidence>
<keyword evidence="5" id="KW-0479">Metal-binding</keyword>
<dbReference type="GO" id="GO:0046872">
    <property type="term" value="F:metal ion binding"/>
    <property type="evidence" value="ECO:0007669"/>
    <property type="project" value="UniProtKB-KW"/>
</dbReference>
<dbReference type="SUPFAM" id="SSF53223">
    <property type="entry name" value="Aminoacid dehydrogenase-like, N-terminal domain"/>
    <property type="match status" value="1"/>
</dbReference>
<dbReference type="Pfam" id="PF00390">
    <property type="entry name" value="malic"/>
    <property type="match status" value="1"/>
</dbReference>
<feature type="binding site" evidence="5">
    <location>
        <position position="298"/>
    </location>
    <ligand>
        <name>a divalent metal cation</name>
        <dbReference type="ChEBI" id="CHEBI:60240"/>
    </ligand>
</feature>
<dbReference type="GO" id="GO:0005829">
    <property type="term" value="C:cytosol"/>
    <property type="evidence" value="ECO:0007669"/>
    <property type="project" value="TreeGrafter"/>
</dbReference>
<dbReference type="Pfam" id="PF03949">
    <property type="entry name" value="Malic_M"/>
    <property type="match status" value="1"/>
</dbReference>
<protein>
    <submittedName>
        <fullName evidence="9">Malate dehydrogenase</fullName>
    </submittedName>
</protein>
<evidence type="ECO:0000256" key="4">
    <source>
        <dbReference type="PIRSR" id="PIRSR000106-2"/>
    </source>
</evidence>
<evidence type="ECO:0000313" key="10">
    <source>
        <dbReference type="Proteomes" id="UP000245942"/>
    </source>
</evidence>
<dbReference type="NCBIfam" id="NF010052">
    <property type="entry name" value="PRK13529.1"/>
    <property type="match status" value="1"/>
</dbReference>
<dbReference type="AlphaFoldDB" id="A0A316UC32"/>
<dbReference type="EMBL" id="KZ819324">
    <property type="protein sequence ID" value="PWN21963.1"/>
    <property type="molecule type" value="Genomic_DNA"/>
</dbReference>
<keyword evidence="10" id="KW-1185">Reference proteome</keyword>
<feature type="binding site" evidence="5">
    <location>
        <position position="322"/>
    </location>
    <ligand>
        <name>a divalent metal cation</name>
        <dbReference type="ChEBI" id="CHEBI:60240"/>
    </ligand>
</feature>
<evidence type="ECO:0000256" key="5">
    <source>
        <dbReference type="PIRSR" id="PIRSR000106-3"/>
    </source>
</evidence>
<dbReference type="SMART" id="SM01274">
    <property type="entry name" value="malic"/>
    <property type="match status" value="1"/>
</dbReference>
<evidence type="ECO:0000256" key="6">
    <source>
        <dbReference type="SAM" id="MobiDB-lite"/>
    </source>
</evidence>
<dbReference type="InterPro" id="IPR037062">
    <property type="entry name" value="Malic_N_dom_sf"/>
</dbReference>
<evidence type="ECO:0000256" key="1">
    <source>
        <dbReference type="ARBA" id="ARBA00008785"/>
    </source>
</evidence>
<feature type="domain" description="Malic enzyme N-terminal" evidence="8">
    <location>
        <begin position="125"/>
        <end position="313"/>
    </location>
</feature>
<dbReference type="RefSeq" id="XP_025349123.1">
    <property type="nucleotide sequence ID" value="XM_025490639.1"/>
</dbReference>
<dbReference type="InterPro" id="IPR046346">
    <property type="entry name" value="Aminoacid_DH-like_N_sf"/>
</dbReference>
<dbReference type="InterPro" id="IPR036291">
    <property type="entry name" value="NAD(P)-bd_dom_sf"/>
</dbReference>
<evidence type="ECO:0000313" key="9">
    <source>
        <dbReference type="EMBL" id="PWN21963.1"/>
    </source>
</evidence>
<dbReference type="PIRSF" id="PIRSF000106">
    <property type="entry name" value="ME"/>
    <property type="match status" value="1"/>
</dbReference>
<name>A0A316UC32_9BASI</name>
<evidence type="ECO:0000259" key="8">
    <source>
        <dbReference type="SMART" id="SM01274"/>
    </source>
</evidence>
<organism evidence="9 10">
    <name type="scientific">Pseudomicrostroma glucosiphilum</name>
    <dbReference type="NCBI Taxonomy" id="1684307"/>
    <lineage>
        <taxon>Eukaryota</taxon>
        <taxon>Fungi</taxon>
        <taxon>Dikarya</taxon>
        <taxon>Basidiomycota</taxon>
        <taxon>Ustilaginomycotina</taxon>
        <taxon>Exobasidiomycetes</taxon>
        <taxon>Microstromatales</taxon>
        <taxon>Microstromatales incertae sedis</taxon>
        <taxon>Pseudomicrostroma</taxon>
    </lineage>
</organism>
<dbReference type="InterPro" id="IPR012302">
    <property type="entry name" value="Malic_NAD-bd"/>
</dbReference>
<gene>
    <name evidence="9" type="ORF">BCV69DRAFT_258072</name>
</gene>
<evidence type="ECO:0000256" key="2">
    <source>
        <dbReference type="ARBA" id="ARBA00023027"/>
    </source>
</evidence>
<dbReference type="Gene3D" id="3.40.50.10380">
    <property type="entry name" value="Malic enzyme, N-terminal domain"/>
    <property type="match status" value="1"/>
</dbReference>
<keyword evidence="2" id="KW-0520">NAD</keyword>
<dbReference type="GO" id="GO:0006108">
    <property type="term" value="P:malate metabolic process"/>
    <property type="evidence" value="ECO:0007669"/>
    <property type="project" value="TreeGrafter"/>
</dbReference>
<feature type="domain" description="Malic enzyme NAD-binding" evidence="7">
    <location>
        <begin position="323"/>
        <end position="588"/>
    </location>
</feature>